<reference evidence="1 2" key="1">
    <citation type="submission" date="2024-04" db="EMBL/GenBank/DDBJ databases">
        <title>Tritrichomonas musculus Genome.</title>
        <authorList>
            <person name="Alves-Ferreira E."/>
            <person name="Grigg M."/>
            <person name="Lorenzi H."/>
            <person name="Galac M."/>
        </authorList>
    </citation>
    <scope>NUCLEOTIDE SEQUENCE [LARGE SCALE GENOMIC DNA]</scope>
    <source>
        <strain evidence="1 2">EAF2021</strain>
    </source>
</reference>
<gene>
    <name evidence="1" type="ORF">M9Y10_003491</name>
</gene>
<comment type="caution">
    <text evidence="1">The sequence shown here is derived from an EMBL/GenBank/DDBJ whole genome shotgun (WGS) entry which is preliminary data.</text>
</comment>
<proteinExistence type="predicted"/>
<accession>A0ABR2JPU9</accession>
<organism evidence="1 2">
    <name type="scientific">Tritrichomonas musculus</name>
    <dbReference type="NCBI Taxonomy" id="1915356"/>
    <lineage>
        <taxon>Eukaryota</taxon>
        <taxon>Metamonada</taxon>
        <taxon>Parabasalia</taxon>
        <taxon>Tritrichomonadida</taxon>
        <taxon>Tritrichomonadidae</taxon>
        <taxon>Tritrichomonas</taxon>
    </lineage>
</organism>
<keyword evidence="2" id="KW-1185">Reference proteome</keyword>
<dbReference type="Proteomes" id="UP001470230">
    <property type="component" value="Unassembled WGS sequence"/>
</dbReference>
<protein>
    <submittedName>
        <fullName evidence="1">Uncharacterized protein</fullName>
    </submittedName>
</protein>
<evidence type="ECO:0000313" key="2">
    <source>
        <dbReference type="Proteomes" id="UP001470230"/>
    </source>
</evidence>
<sequence length="282" mass="33590">MLNSYSFKDPYFFFWNQKDQTITIITDNDRRVHQFEDMNYQNAFLLSSDNILCRSDNKIDFYDQYFSLYCSKTFSGIRKIKPCSFSDSIFYILKNNHISECYLKFDQNTMESTLIKYKLEIPDDNLSDIRDFAVSKKYFIILTKTNILVYLKEDSSQKLKIDLLSHNAKSKLFCDELNFYLYIQNSQIVYMYSFGSSKVIKIFEKVKNVYSSESVIIHLDKKISINGTLINNENINDHMLFIGIDQGQLFYFQEDENETDNPKPTFYPQILFPNFKFQFDDF</sequence>
<evidence type="ECO:0000313" key="1">
    <source>
        <dbReference type="EMBL" id="KAK8880801.1"/>
    </source>
</evidence>
<name>A0ABR2JPU9_9EUKA</name>
<dbReference type="EMBL" id="JAPFFF010000010">
    <property type="protein sequence ID" value="KAK8880801.1"/>
    <property type="molecule type" value="Genomic_DNA"/>
</dbReference>